<reference evidence="1 2" key="1">
    <citation type="submission" date="2019-05" db="EMBL/GenBank/DDBJ databases">
        <title>Another draft genome of Portunus trituberculatus and its Hox gene families provides insights of decapod evolution.</title>
        <authorList>
            <person name="Jeong J.-H."/>
            <person name="Song I."/>
            <person name="Kim S."/>
            <person name="Choi T."/>
            <person name="Kim D."/>
            <person name="Ryu S."/>
            <person name="Kim W."/>
        </authorList>
    </citation>
    <scope>NUCLEOTIDE SEQUENCE [LARGE SCALE GENOMIC DNA]</scope>
    <source>
        <tissue evidence="1">Muscle</tissue>
    </source>
</reference>
<dbReference type="Proteomes" id="UP000324222">
    <property type="component" value="Unassembled WGS sequence"/>
</dbReference>
<keyword evidence="2" id="KW-1185">Reference proteome</keyword>
<gene>
    <name evidence="1" type="ORF">E2C01_044746</name>
</gene>
<protein>
    <submittedName>
        <fullName evidence="1">Uncharacterized protein</fullName>
    </submittedName>
</protein>
<evidence type="ECO:0000313" key="1">
    <source>
        <dbReference type="EMBL" id="MPC50913.1"/>
    </source>
</evidence>
<organism evidence="1 2">
    <name type="scientific">Portunus trituberculatus</name>
    <name type="common">Swimming crab</name>
    <name type="synonym">Neptunus trituberculatus</name>
    <dbReference type="NCBI Taxonomy" id="210409"/>
    <lineage>
        <taxon>Eukaryota</taxon>
        <taxon>Metazoa</taxon>
        <taxon>Ecdysozoa</taxon>
        <taxon>Arthropoda</taxon>
        <taxon>Crustacea</taxon>
        <taxon>Multicrustacea</taxon>
        <taxon>Malacostraca</taxon>
        <taxon>Eumalacostraca</taxon>
        <taxon>Eucarida</taxon>
        <taxon>Decapoda</taxon>
        <taxon>Pleocyemata</taxon>
        <taxon>Brachyura</taxon>
        <taxon>Eubrachyura</taxon>
        <taxon>Portunoidea</taxon>
        <taxon>Portunidae</taxon>
        <taxon>Portuninae</taxon>
        <taxon>Portunus</taxon>
    </lineage>
</organism>
<proteinExistence type="predicted"/>
<dbReference type="AlphaFoldDB" id="A0A5B7G108"/>
<name>A0A5B7G108_PORTR</name>
<sequence length="53" mass="6194">MFKNVLFCCIPAFYAPKLSNACKTHYLSKELKYIHNGLFWCFQAFYAPKLVNA</sequence>
<evidence type="ECO:0000313" key="2">
    <source>
        <dbReference type="Proteomes" id="UP000324222"/>
    </source>
</evidence>
<dbReference type="EMBL" id="VSRR010009805">
    <property type="protein sequence ID" value="MPC50913.1"/>
    <property type="molecule type" value="Genomic_DNA"/>
</dbReference>
<accession>A0A5B7G108</accession>
<comment type="caution">
    <text evidence="1">The sequence shown here is derived from an EMBL/GenBank/DDBJ whole genome shotgun (WGS) entry which is preliminary data.</text>
</comment>